<dbReference type="SUPFAM" id="SSF51971">
    <property type="entry name" value="Nucleotide-binding domain"/>
    <property type="match status" value="1"/>
</dbReference>
<gene>
    <name evidence="2" type="ORF">SAMN00768000_2413</name>
</gene>
<dbReference type="NCBIfam" id="NF005546">
    <property type="entry name" value="PRK07208.1-2"/>
    <property type="match status" value="1"/>
</dbReference>
<dbReference type="GO" id="GO:0016491">
    <property type="term" value="F:oxidoreductase activity"/>
    <property type="evidence" value="ECO:0007669"/>
    <property type="project" value="InterPro"/>
</dbReference>
<organism evidence="2 3">
    <name type="scientific">Sulfobacillus thermosulfidooxidans (strain DSM 9293 / VKM B-1269 / AT-1)</name>
    <dbReference type="NCBI Taxonomy" id="929705"/>
    <lineage>
        <taxon>Bacteria</taxon>
        <taxon>Bacillati</taxon>
        <taxon>Bacillota</taxon>
        <taxon>Clostridia</taxon>
        <taxon>Eubacteriales</taxon>
        <taxon>Clostridiales Family XVII. Incertae Sedis</taxon>
        <taxon>Sulfobacillus</taxon>
    </lineage>
</organism>
<dbReference type="GO" id="GO:0005829">
    <property type="term" value="C:cytosol"/>
    <property type="evidence" value="ECO:0007669"/>
    <property type="project" value="TreeGrafter"/>
</dbReference>
<dbReference type="GO" id="GO:0050660">
    <property type="term" value="F:flavin adenine dinucleotide binding"/>
    <property type="evidence" value="ECO:0007669"/>
    <property type="project" value="TreeGrafter"/>
</dbReference>
<dbReference type="NCBIfam" id="NF005545">
    <property type="entry name" value="PRK07208.1-1"/>
    <property type="match status" value="1"/>
</dbReference>
<dbReference type="InterPro" id="IPR036188">
    <property type="entry name" value="FAD/NAD-bd_sf"/>
</dbReference>
<dbReference type="Pfam" id="PF01593">
    <property type="entry name" value="Amino_oxidase"/>
    <property type="match status" value="1"/>
</dbReference>
<evidence type="ECO:0000313" key="2">
    <source>
        <dbReference type="EMBL" id="SMC05722.1"/>
    </source>
</evidence>
<dbReference type="RefSeq" id="WP_020373580.1">
    <property type="nucleotide sequence ID" value="NZ_FWWY01000001.1"/>
</dbReference>
<evidence type="ECO:0000313" key="3">
    <source>
        <dbReference type="Proteomes" id="UP000192660"/>
    </source>
</evidence>
<reference evidence="3" key="1">
    <citation type="submission" date="2017-04" db="EMBL/GenBank/DDBJ databases">
        <authorList>
            <person name="Varghese N."/>
            <person name="Submissions S."/>
        </authorList>
    </citation>
    <scope>NUCLEOTIDE SEQUENCE [LARGE SCALE GENOMIC DNA]</scope>
    <source>
        <strain evidence="3">DSM 9293</strain>
    </source>
</reference>
<proteinExistence type="predicted"/>
<name>A0A1W1WHR1_SULTA</name>
<dbReference type="Proteomes" id="UP000192660">
    <property type="component" value="Unassembled WGS sequence"/>
</dbReference>
<dbReference type="OrthoDB" id="9814556at2"/>
<dbReference type="PANTHER" id="PTHR21197">
    <property type="entry name" value="UDP-GALACTOPYRANOSE MUTASE"/>
    <property type="match status" value="1"/>
</dbReference>
<protein>
    <submittedName>
        <fullName evidence="2">UDP-galactopyranose mutase</fullName>
    </submittedName>
</protein>
<dbReference type="PRINTS" id="PR00419">
    <property type="entry name" value="ADXRDTASE"/>
</dbReference>
<dbReference type="AlphaFoldDB" id="A0A1W1WHR1"/>
<feature type="domain" description="Amine oxidase" evidence="1">
    <location>
        <begin position="11"/>
        <end position="451"/>
    </location>
</feature>
<accession>A0A1W1WHR1</accession>
<dbReference type="GO" id="GO:0008767">
    <property type="term" value="F:UDP-galactopyranose mutase activity"/>
    <property type="evidence" value="ECO:0007669"/>
    <property type="project" value="TreeGrafter"/>
</dbReference>
<evidence type="ECO:0000259" key="1">
    <source>
        <dbReference type="Pfam" id="PF01593"/>
    </source>
</evidence>
<dbReference type="Gene3D" id="3.50.50.60">
    <property type="entry name" value="FAD/NAD(P)-binding domain"/>
    <property type="match status" value="1"/>
</dbReference>
<dbReference type="NCBIfam" id="NF005547">
    <property type="entry name" value="PRK07208.1-3"/>
    <property type="match status" value="1"/>
</dbReference>
<dbReference type="InterPro" id="IPR002937">
    <property type="entry name" value="Amino_oxidase"/>
</dbReference>
<dbReference type="EMBL" id="FWWY01000001">
    <property type="protein sequence ID" value="SMC05722.1"/>
    <property type="molecule type" value="Genomic_DNA"/>
</dbReference>
<dbReference type="PANTHER" id="PTHR21197:SF0">
    <property type="entry name" value="UDP-GALACTOPYRANOSE MUTASE"/>
    <property type="match status" value="1"/>
</dbReference>
<sequence>MKVVVIGAGPAGLTAAYELALHGIKVVVFEQDPEYVGGISRTVEYANYRFDIGGHRFFSKSQEINNFWVEMLGDDLLKRQRISRIYYNGKFYDYPLRASNAFRNMGLLNTTLCVTDYMKARLSMRKQFLTFEDWVIYHFGRRLYEMFFKTYTEKVWGMKCNEISADWAAQRIKGLNLWNAIKTSVFPNSLKDDEVIKTLINEFYYPKLGPGMLWEKVTKEIKQLGAEVFMGYKVTQIFHKSGLATTVEAKNLDNQVVRLKADKVISTMPLQSLVTALNPAPAFKVIKAAEALRYRDFLTVALIIDSPDLFPDNWIYIHDPSVKVGRIQNFGNWSPYMVPNSHTSCLGLEYFCSEGDSLWMMDNENLLHFAERELRKLGLLQSAKVIDGTVVRVQKAYPVYDDFYENNVQVIVSELARTCTNLQVAGRNGMHRYNNQDHAMMTGLLAARNILGANYDLWAVNGDAIYLEETGEERLVPREINI</sequence>
<dbReference type="NCBIfam" id="NF005548">
    <property type="entry name" value="PRK07208.1-4"/>
    <property type="match status" value="1"/>
</dbReference>
<keyword evidence="3" id="KW-1185">Reference proteome</keyword>